<organism evidence="2 3">
    <name type="scientific">Frankia nepalensis</name>
    <dbReference type="NCBI Taxonomy" id="1836974"/>
    <lineage>
        <taxon>Bacteria</taxon>
        <taxon>Bacillati</taxon>
        <taxon>Actinomycetota</taxon>
        <taxon>Actinomycetes</taxon>
        <taxon>Frankiales</taxon>
        <taxon>Frankiaceae</taxon>
        <taxon>Frankia</taxon>
    </lineage>
</organism>
<proteinExistence type="predicted"/>
<sequence>MLTDIERTKSSLDGDFWHRYDLFNIALAVIDQVALAMGISAGRTWDETVDYAGGQAARQVPDAAPTQWRAVAERVVVSLVTTDVETVPYLVHSDEGPKWLAQRFRLLYAHASPDGGEHLRASEQAINIFIDALDLEIEAAQVANEAQLRALIARGAIESAVAIARHARYRSIQLQEKVRRIVADTLIDPDTHDWVDDVPAVLDTALTHVAERLAAETELLDAVADRRGDLTDSVRLASANQLVEILRECRHRHNELHGHLIGARGRLRDALDDRFGRPVGAAHLANIGSDLLDPYLLRPTGQAAAVAPRLLAAVGGIAARWWPSLATLVDELCAPPRQPGQGEEVEEPEFADSTERAWWEPYEDTVAAMLDALEEPIRLSQLLARVEETAAGAQDDDGEPLDPSALAAAVVHAAHRAWTTRLAGRTSGERVVVGVDTGAALDTGQVRSADLLLVPATVTADIDAAAPTRPAARDVPWQRDDASHEPGDLEPELAG</sequence>
<name>A0A937RF68_9ACTN</name>
<dbReference type="EMBL" id="JAEACQ010000164">
    <property type="protein sequence ID" value="MBL7627865.1"/>
    <property type="molecule type" value="Genomic_DNA"/>
</dbReference>
<feature type="compositionally biased region" description="Basic and acidic residues" evidence="1">
    <location>
        <begin position="476"/>
        <end position="487"/>
    </location>
</feature>
<gene>
    <name evidence="2" type="ORF">I7412_11910</name>
</gene>
<dbReference type="Proteomes" id="UP000604475">
    <property type="component" value="Unassembled WGS sequence"/>
</dbReference>
<reference evidence="2" key="1">
    <citation type="submission" date="2020-12" db="EMBL/GenBank/DDBJ databases">
        <title>Genomic characterization of non-nitrogen-fixing Frankia strains.</title>
        <authorList>
            <person name="Carlos-Shanley C."/>
            <person name="Guerra T."/>
            <person name="Hahn D."/>
        </authorList>
    </citation>
    <scope>NUCLEOTIDE SEQUENCE</scope>
    <source>
        <strain evidence="2">CN6</strain>
    </source>
</reference>
<dbReference type="RefSeq" id="WP_203000957.1">
    <property type="nucleotide sequence ID" value="NZ_JADWYU010000199.1"/>
</dbReference>
<protein>
    <submittedName>
        <fullName evidence="2">Uncharacterized protein</fullName>
    </submittedName>
</protein>
<evidence type="ECO:0000256" key="1">
    <source>
        <dbReference type="SAM" id="MobiDB-lite"/>
    </source>
</evidence>
<accession>A0A937RF68</accession>
<dbReference type="AlphaFoldDB" id="A0A937RF68"/>
<evidence type="ECO:0000313" key="3">
    <source>
        <dbReference type="Proteomes" id="UP000604475"/>
    </source>
</evidence>
<comment type="caution">
    <text evidence="2">The sequence shown here is derived from an EMBL/GenBank/DDBJ whole genome shotgun (WGS) entry which is preliminary data.</text>
</comment>
<evidence type="ECO:0000313" key="2">
    <source>
        <dbReference type="EMBL" id="MBL7627865.1"/>
    </source>
</evidence>
<keyword evidence="3" id="KW-1185">Reference proteome</keyword>
<feature type="region of interest" description="Disordered" evidence="1">
    <location>
        <begin position="465"/>
        <end position="495"/>
    </location>
</feature>